<protein>
    <submittedName>
        <fullName evidence="1">PBSX family phage terminase, large subunit</fullName>
    </submittedName>
</protein>
<gene>
    <name evidence="1" type="ORF">HMPREF1090_04323</name>
</gene>
<evidence type="ECO:0000313" key="1">
    <source>
        <dbReference type="EMBL" id="ENZ10194.1"/>
    </source>
</evidence>
<dbReference type="RefSeq" id="WP_002594096.1">
    <property type="nucleotide sequence ID" value="NZ_KB850984.1"/>
</dbReference>
<dbReference type="HOGENOM" id="CLU_047804_0_0_9"/>
<accession>A0A0E2H5I5</accession>
<organism evidence="1 2">
    <name type="scientific">[Clostridium] clostridioforme 90A8</name>
    <dbReference type="NCBI Taxonomy" id="999408"/>
    <lineage>
        <taxon>Bacteria</taxon>
        <taxon>Bacillati</taxon>
        <taxon>Bacillota</taxon>
        <taxon>Clostridia</taxon>
        <taxon>Lachnospirales</taxon>
        <taxon>Lachnospiraceae</taxon>
        <taxon>Enterocloster</taxon>
    </lineage>
</organism>
<name>A0A0E2H5I5_9FIRM</name>
<proteinExistence type="predicted"/>
<reference evidence="1 2" key="1">
    <citation type="submission" date="2013-01" db="EMBL/GenBank/DDBJ databases">
        <title>The Genome Sequence of Clostridium clostridioforme 90A8.</title>
        <authorList>
            <consortium name="The Broad Institute Genome Sequencing Platform"/>
            <person name="Earl A."/>
            <person name="Ward D."/>
            <person name="Feldgarden M."/>
            <person name="Gevers D."/>
            <person name="Courvalin P."/>
            <person name="Lambert T."/>
            <person name="Walker B."/>
            <person name="Young S.K."/>
            <person name="Zeng Q."/>
            <person name="Gargeya S."/>
            <person name="Fitzgerald M."/>
            <person name="Haas B."/>
            <person name="Abouelleil A."/>
            <person name="Alvarado L."/>
            <person name="Arachchi H.M."/>
            <person name="Berlin A.M."/>
            <person name="Chapman S.B."/>
            <person name="Dewar J."/>
            <person name="Goldberg J."/>
            <person name="Griggs A."/>
            <person name="Gujja S."/>
            <person name="Hansen M."/>
            <person name="Howarth C."/>
            <person name="Imamovic A."/>
            <person name="Larimer J."/>
            <person name="McCowan C."/>
            <person name="Murphy C."/>
            <person name="Neiman D."/>
            <person name="Pearson M."/>
            <person name="Priest M."/>
            <person name="Roberts A."/>
            <person name="Saif S."/>
            <person name="Shea T."/>
            <person name="Sisk P."/>
            <person name="Sykes S."/>
            <person name="Wortman J."/>
            <person name="Nusbaum C."/>
            <person name="Birren B."/>
        </authorList>
    </citation>
    <scope>NUCLEOTIDE SEQUENCE [LARGE SCALE GENOMIC DNA]</scope>
    <source>
        <strain evidence="1 2">90A8</strain>
    </source>
</reference>
<dbReference type="AlphaFoldDB" id="A0A0E2H5I5"/>
<comment type="caution">
    <text evidence="1">The sequence shown here is derived from an EMBL/GenBank/DDBJ whole genome shotgun (WGS) entry which is preliminary data.</text>
</comment>
<dbReference type="EMBL" id="AGYR01000048">
    <property type="protein sequence ID" value="ENZ10194.1"/>
    <property type="molecule type" value="Genomic_DNA"/>
</dbReference>
<dbReference type="Proteomes" id="UP000013085">
    <property type="component" value="Unassembled WGS sequence"/>
</dbReference>
<evidence type="ECO:0000313" key="2">
    <source>
        <dbReference type="Proteomes" id="UP000013085"/>
    </source>
</evidence>
<dbReference type="PATRIC" id="fig|999408.3.peg.4638"/>
<dbReference type="Gene3D" id="3.40.50.300">
    <property type="entry name" value="P-loop containing nucleotide triphosphate hydrolases"/>
    <property type="match status" value="1"/>
</dbReference>
<dbReference type="Gene3D" id="3.30.420.280">
    <property type="match status" value="1"/>
</dbReference>
<sequence>MVVANRFTRKRTIPFNFSEKHKEYIRKCEASMYNVAEGAVRAGKTVDNVFAFAHGLKTTPDRIHLATGSTMANAKLNIGDANGFGLEWIFRGQCHWGKYKDNEALFVKGPDTRWKQRIIIFAGAAKEDSYKKIRGNSYGMWIATEINLHHDNTIKEAFNRQLAARRLKVFWDLNPDNPRAPIYSDYIDKYQAQADAGDFPGGYNYMHCTIYDNINISHERLREVESRYDKNSIWYLRDIKGMRVVANGLIYRRFADDTSTKQYTFRLSDKPKDIMEIILGIDFGGSGSGHAFTATAITRGYHNVAVLASEWIGCKDEKGNQIEIDPEMLGTMFCNFCQKIISRYGYITTVYADSAEQTLISGIRSSLRKHGLGWVRVENALKTEINDRINATAILMAQGRFYYVQGECQSLVDALSTAVWDPKELTKNVRLDDGTSDIDSLDSFEYTFERQISRLIKYG</sequence>
<dbReference type="InterPro" id="IPR027417">
    <property type="entry name" value="P-loop_NTPase"/>
</dbReference>